<comment type="subcellular location">
    <subcellularLocation>
        <location evidence="1">Membrane</location>
        <topology evidence="1">Multi-pass membrane protein</topology>
    </subcellularLocation>
</comment>
<dbReference type="PANTHER" id="PTHR12300:SF99">
    <property type="entry name" value="HVA22-LIKE PROTEIN F"/>
    <property type="match status" value="1"/>
</dbReference>
<evidence type="ECO:0000256" key="1">
    <source>
        <dbReference type="RuleBase" id="RU362006"/>
    </source>
</evidence>
<evidence type="ECO:0000313" key="3">
    <source>
        <dbReference type="Proteomes" id="UP001604277"/>
    </source>
</evidence>
<organism evidence="2 3">
    <name type="scientific">Forsythia ovata</name>
    <dbReference type="NCBI Taxonomy" id="205694"/>
    <lineage>
        <taxon>Eukaryota</taxon>
        <taxon>Viridiplantae</taxon>
        <taxon>Streptophyta</taxon>
        <taxon>Embryophyta</taxon>
        <taxon>Tracheophyta</taxon>
        <taxon>Spermatophyta</taxon>
        <taxon>Magnoliopsida</taxon>
        <taxon>eudicotyledons</taxon>
        <taxon>Gunneridae</taxon>
        <taxon>Pentapetalae</taxon>
        <taxon>asterids</taxon>
        <taxon>lamiids</taxon>
        <taxon>Lamiales</taxon>
        <taxon>Oleaceae</taxon>
        <taxon>Forsythieae</taxon>
        <taxon>Forsythia</taxon>
    </lineage>
</organism>
<dbReference type="Proteomes" id="UP001604277">
    <property type="component" value="Unassembled WGS sequence"/>
</dbReference>
<dbReference type="PANTHER" id="PTHR12300">
    <property type="entry name" value="HVA22-LIKE PROTEINS"/>
    <property type="match status" value="1"/>
</dbReference>
<reference evidence="3" key="1">
    <citation type="submission" date="2024-07" db="EMBL/GenBank/DDBJ databases">
        <title>Two chromosome-level genome assemblies of Korean endemic species Abeliophyllum distichum and Forsythia ovata (Oleaceae).</title>
        <authorList>
            <person name="Jang H."/>
        </authorList>
    </citation>
    <scope>NUCLEOTIDE SEQUENCE [LARGE SCALE GENOMIC DNA]</scope>
</reference>
<gene>
    <name evidence="2" type="ORF">Fot_40437</name>
</gene>
<comment type="similarity">
    <text evidence="1">Belongs to the DP1 family.</text>
</comment>
<accession>A0ABD1S7Q2</accession>
<evidence type="ECO:0000313" key="2">
    <source>
        <dbReference type="EMBL" id="KAL2496680.1"/>
    </source>
</evidence>
<dbReference type="Pfam" id="PF03134">
    <property type="entry name" value="TB2_DP1_HVA22"/>
    <property type="match status" value="1"/>
</dbReference>
<protein>
    <recommendedName>
        <fullName evidence="1">HVA22-like protein</fullName>
    </recommendedName>
</protein>
<dbReference type="AlphaFoldDB" id="A0ABD1S7Q2"/>
<dbReference type="InterPro" id="IPR004345">
    <property type="entry name" value="TB2_DP1_HVA22"/>
</dbReference>
<feature type="transmembrane region" description="Helical" evidence="1">
    <location>
        <begin position="41"/>
        <end position="61"/>
    </location>
</feature>
<dbReference type="GO" id="GO:0016020">
    <property type="term" value="C:membrane"/>
    <property type="evidence" value="ECO:0007669"/>
    <property type="project" value="UniProtKB-SubCell"/>
</dbReference>
<keyword evidence="3" id="KW-1185">Reference proteome</keyword>
<comment type="caution">
    <text evidence="2">The sequence shown here is derived from an EMBL/GenBank/DDBJ whole genome shotgun (WGS) entry which is preliminary data.</text>
</comment>
<keyword evidence="1" id="KW-1133">Transmembrane helix</keyword>
<keyword evidence="1" id="KW-0812">Transmembrane</keyword>
<feature type="transmembrane region" description="Helical" evidence="1">
    <location>
        <begin position="6"/>
        <end position="29"/>
    </location>
</feature>
<sequence length="148" mass="17203">MGFLGIIFRTLFSLAGPTVILLYPLYASVQAIDTLDDQQWLTYWIIYSFITLFELSFWSILEWFPLWPYIKILICLWLNLPKFNGATFIYQKVVRKYVNVGTKARSNKAGGQPKVLQMMKPDTIKTIESHIQKYGPEAFDRVIKGVRS</sequence>
<keyword evidence="1" id="KW-0472">Membrane</keyword>
<name>A0ABD1S7Q2_9LAMI</name>
<dbReference type="EMBL" id="JBFOLJ010000011">
    <property type="protein sequence ID" value="KAL2496680.1"/>
    <property type="molecule type" value="Genomic_DNA"/>
</dbReference>
<proteinExistence type="inferred from homology"/>
<feature type="transmembrane region" description="Helical" evidence="1">
    <location>
        <begin position="67"/>
        <end position="90"/>
    </location>
</feature>